<dbReference type="STRING" id="1121131.SAMN02745229_00180"/>
<gene>
    <name evidence="1" type="ORF">SAMN02745229_00180</name>
</gene>
<organism evidence="1 2">
    <name type="scientific">Butyrivibrio fibrisolvens DSM 3071</name>
    <dbReference type="NCBI Taxonomy" id="1121131"/>
    <lineage>
        <taxon>Bacteria</taxon>
        <taxon>Bacillati</taxon>
        <taxon>Bacillota</taxon>
        <taxon>Clostridia</taxon>
        <taxon>Lachnospirales</taxon>
        <taxon>Lachnospiraceae</taxon>
        <taxon>Butyrivibrio</taxon>
    </lineage>
</organism>
<name>A0A1M5Q3B2_BUTFI</name>
<dbReference type="RefSeq" id="WP_073384754.1">
    <property type="nucleotide sequence ID" value="NZ_FQXK01000003.1"/>
</dbReference>
<evidence type="ECO:0000313" key="2">
    <source>
        <dbReference type="Proteomes" id="UP000184278"/>
    </source>
</evidence>
<dbReference type="AlphaFoldDB" id="A0A1M5Q3B2"/>
<keyword evidence="2" id="KW-1185">Reference proteome</keyword>
<protein>
    <submittedName>
        <fullName evidence="1">Uncharacterized protein</fullName>
    </submittedName>
</protein>
<proteinExistence type="predicted"/>
<evidence type="ECO:0000313" key="1">
    <source>
        <dbReference type="EMBL" id="SHH08406.1"/>
    </source>
</evidence>
<accession>A0A1M5Q3B2</accession>
<reference evidence="2" key="1">
    <citation type="submission" date="2016-11" db="EMBL/GenBank/DDBJ databases">
        <authorList>
            <person name="Varghese N."/>
            <person name="Submissions S."/>
        </authorList>
    </citation>
    <scope>NUCLEOTIDE SEQUENCE [LARGE SCALE GENOMIC DNA]</scope>
    <source>
        <strain evidence="2">DSM 3071</strain>
    </source>
</reference>
<dbReference type="GeneID" id="89509077"/>
<dbReference type="EMBL" id="FQXK01000003">
    <property type="protein sequence ID" value="SHH08406.1"/>
    <property type="molecule type" value="Genomic_DNA"/>
</dbReference>
<dbReference type="Proteomes" id="UP000184278">
    <property type="component" value="Unassembled WGS sequence"/>
</dbReference>
<sequence>MASNYNNSITNDNKIKVFLSRPNPFLTNQQKFIDIFREELLKHDIETITLVADDYDLTDSMNYLKGMIKQCYGMVIIGFKQIFIEKGYKKKGGTPNPNFFFPDEIDLSGQALTSPFCHIEGTMGLLNDLPLLIINEEGVREEGIIAGGKFCYKTDPFSLDNIDYFFKQKVIEKQISVWLGKVNENYLFLNLKKV</sequence>
<dbReference type="OrthoDB" id="2965948at2"/>